<dbReference type="GeneID" id="110692179"/>
<evidence type="ECO:0000313" key="12">
    <source>
        <dbReference type="Proteomes" id="UP000596660"/>
    </source>
</evidence>
<proteinExistence type="inferred from homology"/>
<evidence type="ECO:0000256" key="10">
    <source>
        <dbReference type="ARBA" id="ARBA00023315"/>
    </source>
</evidence>
<evidence type="ECO:0000256" key="4">
    <source>
        <dbReference type="ARBA" id="ARBA00022679"/>
    </source>
</evidence>
<dbReference type="OrthoDB" id="264532at2759"/>
<reference evidence="11" key="2">
    <citation type="submission" date="2021-03" db="UniProtKB">
        <authorList>
            <consortium name="EnsemblPlants"/>
        </authorList>
    </citation>
    <scope>IDENTIFICATION</scope>
</reference>
<keyword evidence="8" id="KW-0443">Lipid metabolism</keyword>
<keyword evidence="7" id="KW-1133">Transmembrane helix</keyword>
<keyword evidence="6" id="KW-0256">Endoplasmic reticulum</keyword>
<keyword evidence="3" id="KW-0444">Lipid biosynthesis</keyword>
<evidence type="ECO:0000313" key="11">
    <source>
        <dbReference type="EnsemblPlants" id="AUR62034092-RA:cds"/>
    </source>
</evidence>
<protein>
    <submittedName>
        <fullName evidence="11">Uncharacterized protein</fullName>
    </submittedName>
</protein>
<evidence type="ECO:0000256" key="9">
    <source>
        <dbReference type="ARBA" id="ARBA00023136"/>
    </source>
</evidence>
<evidence type="ECO:0000256" key="6">
    <source>
        <dbReference type="ARBA" id="ARBA00022824"/>
    </source>
</evidence>
<evidence type="ECO:0000256" key="1">
    <source>
        <dbReference type="ARBA" id="ARBA00004477"/>
    </source>
</evidence>
<dbReference type="EnsemblPlants" id="AUR62034092-RA">
    <property type="protein sequence ID" value="AUR62034092-RA:cds"/>
    <property type="gene ID" value="AUR62034092"/>
</dbReference>
<evidence type="ECO:0000256" key="5">
    <source>
        <dbReference type="ARBA" id="ARBA00022692"/>
    </source>
</evidence>
<name>A0A803MS41_CHEQI</name>
<dbReference type="GO" id="GO:0005789">
    <property type="term" value="C:endoplasmic reticulum membrane"/>
    <property type="evidence" value="ECO:0007669"/>
    <property type="project" value="UniProtKB-SubCell"/>
</dbReference>
<evidence type="ECO:0000256" key="8">
    <source>
        <dbReference type="ARBA" id="ARBA00023098"/>
    </source>
</evidence>
<organism evidence="11 12">
    <name type="scientific">Chenopodium quinoa</name>
    <name type="common">Quinoa</name>
    <dbReference type="NCBI Taxonomy" id="63459"/>
    <lineage>
        <taxon>Eukaryota</taxon>
        <taxon>Viridiplantae</taxon>
        <taxon>Streptophyta</taxon>
        <taxon>Embryophyta</taxon>
        <taxon>Tracheophyta</taxon>
        <taxon>Spermatophyta</taxon>
        <taxon>Magnoliopsida</taxon>
        <taxon>eudicotyledons</taxon>
        <taxon>Gunneridae</taxon>
        <taxon>Pentapetalae</taxon>
        <taxon>Caryophyllales</taxon>
        <taxon>Chenopodiaceae</taxon>
        <taxon>Chenopodioideae</taxon>
        <taxon>Atripliceae</taxon>
        <taxon>Chenopodium</taxon>
    </lineage>
</organism>
<comment type="subcellular location">
    <subcellularLocation>
        <location evidence="1">Endoplasmic reticulum membrane</location>
        <topology evidence="1">Multi-pass membrane protein</topology>
    </subcellularLocation>
</comment>
<accession>A0A803MS41</accession>
<evidence type="ECO:0000256" key="7">
    <source>
        <dbReference type="ARBA" id="ARBA00022989"/>
    </source>
</evidence>
<dbReference type="GO" id="GO:0004144">
    <property type="term" value="F:diacylglycerol O-acyltransferase activity"/>
    <property type="evidence" value="ECO:0007669"/>
    <property type="project" value="UniProtKB-ARBA"/>
</dbReference>
<keyword evidence="12" id="KW-1185">Reference proteome</keyword>
<dbReference type="InterPro" id="IPR007130">
    <property type="entry name" value="DAGAT"/>
</dbReference>
<comment type="similarity">
    <text evidence="2">Belongs to the diacylglycerol acyltransferase family.</text>
</comment>
<reference evidence="11" key="1">
    <citation type="journal article" date="2017" name="Nature">
        <title>The genome of Chenopodium quinoa.</title>
        <authorList>
            <person name="Jarvis D.E."/>
            <person name="Ho Y.S."/>
            <person name="Lightfoot D.J."/>
            <person name="Schmoeckel S.M."/>
            <person name="Li B."/>
            <person name="Borm T.J.A."/>
            <person name="Ohyanagi H."/>
            <person name="Mineta K."/>
            <person name="Michell C.T."/>
            <person name="Saber N."/>
            <person name="Kharbatia N.M."/>
            <person name="Rupper R.R."/>
            <person name="Sharp A.R."/>
            <person name="Dally N."/>
            <person name="Boughton B.A."/>
            <person name="Woo Y.H."/>
            <person name="Gao G."/>
            <person name="Schijlen E.G.W.M."/>
            <person name="Guo X."/>
            <person name="Momin A.A."/>
            <person name="Negrao S."/>
            <person name="Al-Babili S."/>
            <person name="Gehring C."/>
            <person name="Roessner U."/>
            <person name="Jung C."/>
            <person name="Murphy K."/>
            <person name="Arold S.T."/>
            <person name="Gojobori T."/>
            <person name="van der Linden C.G."/>
            <person name="van Loo E.N."/>
            <person name="Jellen E.N."/>
            <person name="Maughan P.J."/>
            <person name="Tester M."/>
        </authorList>
    </citation>
    <scope>NUCLEOTIDE SEQUENCE [LARGE SCALE GENOMIC DNA]</scope>
    <source>
        <strain evidence="11">cv. PI 614886</strain>
    </source>
</reference>
<dbReference type="GO" id="GO:0019432">
    <property type="term" value="P:triglyceride biosynthetic process"/>
    <property type="evidence" value="ECO:0007669"/>
    <property type="project" value="UniProtKB-ARBA"/>
</dbReference>
<dbReference type="KEGG" id="cqi:110692179"/>
<dbReference type="Proteomes" id="UP000596660">
    <property type="component" value="Unplaced"/>
</dbReference>
<keyword evidence="9" id="KW-0472">Membrane</keyword>
<sequence length="104" mass="11615">MRDADVLNTYPFTFCEEATLQVFYTPFLRHIWAWLGLSPATSKNFKACLSSGYSCIIVPGGVQETFHMEHGSEKNGTNRTGSTASTRIFQYPSVAYCVSLDSIF</sequence>
<keyword evidence="10" id="KW-0012">Acyltransferase</keyword>
<dbReference type="RefSeq" id="XP_021724870.1">
    <property type="nucleotide sequence ID" value="XM_021869178.1"/>
</dbReference>
<keyword evidence="5" id="KW-0812">Transmembrane</keyword>
<keyword evidence="4" id="KW-0808">Transferase</keyword>
<dbReference type="AlphaFoldDB" id="A0A803MS41"/>
<evidence type="ECO:0000256" key="3">
    <source>
        <dbReference type="ARBA" id="ARBA00022516"/>
    </source>
</evidence>
<dbReference type="Pfam" id="PF03982">
    <property type="entry name" value="DAGAT"/>
    <property type="match status" value="1"/>
</dbReference>
<gene>
    <name evidence="11" type="primary">LOC110692179</name>
</gene>
<dbReference type="PANTHER" id="PTHR12317:SF63">
    <property type="entry name" value="DIACYLGLYCEROL O-ACYLTRANSFERASE 2"/>
    <property type="match status" value="1"/>
</dbReference>
<evidence type="ECO:0000256" key="2">
    <source>
        <dbReference type="ARBA" id="ARBA00005420"/>
    </source>
</evidence>
<dbReference type="RefSeq" id="XP_021724869.1">
    <property type="nucleotide sequence ID" value="XM_021869177.1"/>
</dbReference>
<dbReference type="PANTHER" id="PTHR12317">
    <property type="entry name" value="DIACYLGLYCEROL O-ACYLTRANSFERASE"/>
    <property type="match status" value="1"/>
</dbReference>
<dbReference type="Gramene" id="AUR62034092-RA">
    <property type="protein sequence ID" value="AUR62034092-RA:cds"/>
    <property type="gene ID" value="AUR62034092"/>
</dbReference>